<protein>
    <submittedName>
        <fullName evidence="1">Uncharacterized protein</fullName>
    </submittedName>
</protein>
<comment type="caution">
    <text evidence="1">The sequence shown here is derived from an EMBL/GenBank/DDBJ whole genome shotgun (WGS) entry which is preliminary data.</text>
</comment>
<dbReference type="AlphaFoldDB" id="A0A5N5WFH8"/>
<evidence type="ECO:0000313" key="2">
    <source>
        <dbReference type="Proteomes" id="UP000327000"/>
    </source>
</evidence>
<accession>A0A5N5WFH8</accession>
<keyword evidence="2" id="KW-1185">Reference proteome</keyword>
<reference evidence="1 2" key="1">
    <citation type="journal article" date="2019" name="Microb. Cell Fact.">
        <title>Exploring novel herbicidin analogues by transcriptional regulator overexpression and MS/MS molecular networking.</title>
        <authorList>
            <person name="Shi Y."/>
            <person name="Gu R."/>
            <person name="Li Y."/>
            <person name="Wang X."/>
            <person name="Ren W."/>
            <person name="Li X."/>
            <person name="Wang L."/>
            <person name="Xie Y."/>
            <person name="Hong B."/>
        </authorList>
    </citation>
    <scope>NUCLEOTIDE SEQUENCE [LARGE SCALE GENOMIC DNA]</scope>
    <source>
        <strain evidence="1 2">US-43</strain>
    </source>
</reference>
<organism evidence="1 2">
    <name type="scientific">Streptomyces mobaraensis</name>
    <name type="common">Streptoverticillium mobaraense</name>
    <dbReference type="NCBI Taxonomy" id="35621"/>
    <lineage>
        <taxon>Bacteria</taxon>
        <taxon>Bacillati</taxon>
        <taxon>Actinomycetota</taxon>
        <taxon>Actinomycetes</taxon>
        <taxon>Kitasatosporales</taxon>
        <taxon>Streptomycetaceae</taxon>
        <taxon>Streptomyces</taxon>
    </lineage>
</organism>
<dbReference type="Proteomes" id="UP000327000">
    <property type="component" value="Unassembled WGS sequence"/>
</dbReference>
<dbReference type="RefSeq" id="WP_152262150.1">
    <property type="nucleotide sequence ID" value="NZ_JBFADJ010000004.1"/>
</dbReference>
<dbReference type="OrthoDB" id="1333924at2"/>
<proteinExistence type="predicted"/>
<dbReference type="EMBL" id="VOKX01000001">
    <property type="protein sequence ID" value="KAB7852815.1"/>
    <property type="molecule type" value="Genomic_DNA"/>
</dbReference>
<gene>
    <name evidence="1" type="ORF">FRZ00_01010</name>
</gene>
<name>A0A5N5WFH8_STRMB</name>
<sequence length="244" mass="26448">MTSFFTRYARQGEHEQVWHELRGLGPVPGELREDVEAVATATMERVARHVVRLAEALPELGFVPATEGIAPHRPPTEGTPALVRAMEETVGVLPAALKASFLTVGDVSFLGDCPALGLHYHEGPLPRTGPPGAGYPDPLDVAGAEHLRYEWEAYTEEVEDEDAEFLFSLAPDEYHKANISGGTHDVVLPDPRADPEVYGVIGRKGITLVEYLRTSIAWGGLPGWEFAPGPAPEALGRLAVRPDF</sequence>
<evidence type="ECO:0000313" key="1">
    <source>
        <dbReference type="EMBL" id="KAB7852815.1"/>
    </source>
</evidence>